<reference evidence="2 3" key="1">
    <citation type="journal article" date="2018" name="Mol. Biol. Evol.">
        <title>Broad Genomic Sampling Reveals a Smut Pathogenic Ancestry of the Fungal Clade Ustilaginomycotina.</title>
        <authorList>
            <person name="Kijpornyongpan T."/>
            <person name="Mondo S.J."/>
            <person name="Barry K."/>
            <person name="Sandor L."/>
            <person name="Lee J."/>
            <person name="Lipzen A."/>
            <person name="Pangilinan J."/>
            <person name="LaButti K."/>
            <person name="Hainaut M."/>
            <person name="Henrissat B."/>
            <person name="Grigoriev I.V."/>
            <person name="Spatafora J.W."/>
            <person name="Aime M.C."/>
        </authorList>
    </citation>
    <scope>NUCLEOTIDE SEQUENCE [LARGE SCALE GENOMIC DNA]</scope>
    <source>
        <strain evidence="2 3">MCA 3645</strain>
    </source>
</reference>
<name>A0A317XT57_9BASI</name>
<dbReference type="OrthoDB" id="274752at2759"/>
<dbReference type="GO" id="GO:0046933">
    <property type="term" value="F:proton-transporting ATP synthase activity, rotational mechanism"/>
    <property type="evidence" value="ECO:0007669"/>
    <property type="project" value="TreeGrafter"/>
</dbReference>
<evidence type="ECO:0000256" key="1">
    <source>
        <dbReference type="SAM" id="MobiDB-lite"/>
    </source>
</evidence>
<gene>
    <name evidence="2" type="ORF">BCV70DRAFT_198946</name>
</gene>
<dbReference type="InParanoid" id="A0A317XT57"/>
<protein>
    <submittedName>
        <fullName evidence="2">Uncharacterized protein</fullName>
    </submittedName>
</protein>
<dbReference type="STRING" id="1882483.A0A317XT57"/>
<dbReference type="PANTHER" id="PTHR28207:SF1">
    <property type="entry name" value="ATP SYNTHASE SUBUNIT H, MITOCHONDRIAL"/>
    <property type="match status" value="1"/>
</dbReference>
<dbReference type="Pfam" id="PF10775">
    <property type="entry name" value="ATP_sub_h"/>
    <property type="match status" value="1"/>
</dbReference>
<organism evidence="2 3">
    <name type="scientific">Testicularia cyperi</name>
    <dbReference type="NCBI Taxonomy" id="1882483"/>
    <lineage>
        <taxon>Eukaryota</taxon>
        <taxon>Fungi</taxon>
        <taxon>Dikarya</taxon>
        <taxon>Basidiomycota</taxon>
        <taxon>Ustilaginomycotina</taxon>
        <taxon>Ustilaginomycetes</taxon>
        <taxon>Ustilaginales</taxon>
        <taxon>Anthracoideaceae</taxon>
        <taxon>Testicularia</taxon>
    </lineage>
</organism>
<dbReference type="EMBL" id="KZ819190">
    <property type="protein sequence ID" value="PWZ01516.1"/>
    <property type="molecule type" value="Genomic_DNA"/>
</dbReference>
<evidence type="ECO:0000313" key="3">
    <source>
        <dbReference type="Proteomes" id="UP000246740"/>
    </source>
</evidence>
<dbReference type="Proteomes" id="UP000246740">
    <property type="component" value="Unassembled WGS sequence"/>
</dbReference>
<accession>A0A317XT57</accession>
<proteinExistence type="predicted"/>
<sequence length="131" mass="13734">MAFTQLLARSTFGAVRSASRTQVRAISSSAVASKDFVQELYVKELKGYKAPAKAADAHKGQVREFQAPSAPQAPQVPSSSELSSQLEAYAASEPDHAEAVASSSSDSLTEGGDANAFLREAAADVKVEAHH</sequence>
<dbReference type="PANTHER" id="PTHR28207">
    <property type="entry name" value="ATP SYNTHASE SUBUNIT H, MITOCHONDRIAL"/>
    <property type="match status" value="1"/>
</dbReference>
<evidence type="ECO:0000313" key="2">
    <source>
        <dbReference type="EMBL" id="PWZ01516.1"/>
    </source>
</evidence>
<feature type="region of interest" description="Disordered" evidence="1">
    <location>
        <begin position="52"/>
        <end position="115"/>
    </location>
</feature>
<dbReference type="AlphaFoldDB" id="A0A317XT57"/>
<dbReference type="InterPro" id="IPR019711">
    <property type="entry name" value="ATP_synth_F0_suH"/>
</dbReference>
<feature type="compositionally biased region" description="Low complexity" evidence="1">
    <location>
        <begin position="66"/>
        <end position="80"/>
    </location>
</feature>
<keyword evidence="3" id="KW-1185">Reference proteome</keyword>